<dbReference type="EMBL" id="JARJCW010000066">
    <property type="protein sequence ID" value="KAJ7199755.1"/>
    <property type="molecule type" value="Genomic_DNA"/>
</dbReference>
<keyword evidence="3" id="KW-1185">Reference proteome</keyword>
<feature type="transmembrane region" description="Helical" evidence="1">
    <location>
        <begin position="218"/>
        <end position="237"/>
    </location>
</feature>
<dbReference type="AlphaFoldDB" id="A0AAD6V0R2"/>
<name>A0AAD6V0R2_9AGAR</name>
<gene>
    <name evidence="2" type="ORF">GGX14DRAFT_544988</name>
</gene>
<sequence length="325" mass="37114">MDEADKFSLTTSRHVLLCTTLRPLLQHPLTDMEQPTSRSNNSRAFKSSLLSFEDYTRGKELEEGWTKYTPPHQDFEYFYHAGHQLVTDRDISDPEKRRHFLATYRPIATRNHPNETFVQGDTVAVVDHEMKSLTRGMNTADQSKASYWTYLHVYPCHHKLPDNAEKEAIHILHLATALNLTNEKEIAPTPFSLQEIQSYVDFFNFSRDICTPCDDKRIVKAIIIIVIIANFSSNMGIISKSDKTRAGSCERNFWSSVAFLAVPNLVDVAQFFIILSTALSLGCVLMGFNTGVDESLSQIQRIPALRHKFHLTPMLVSRKLLPWLI</sequence>
<reference evidence="2" key="1">
    <citation type="submission" date="2023-03" db="EMBL/GenBank/DDBJ databases">
        <title>Massive genome expansion in bonnet fungi (Mycena s.s.) driven by repeated elements and novel gene families across ecological guilds.</title>
        <authorList>
            <consortium name="Lawrence Berkeley National Laboratory"/>
            <person name="Harder C.B."/>
            <person name="Miyauchi S."/>
            <person name="Viragh M."/>
            <person name="Kuo A."/>
            <person name="Thoen E."/>
            <person name="Andreopoulos B."/>
            <person name="Lu D."/>
            <person name="Skrede I."/>
            <person name="Drula E."/>
            <person name="Henrissat B."/>
            <person name="Morin E."/>
            <person name="Kohler A."/>
            <person name="Barry K."/>
            <person name="LaButti K."/>
            <person name="Morin E."/>
            <person name="Salamov A."/>
            <person name="Lipzen A."/>
            <person name="Mereny Z."/>
            <person name="Hegedus B."/>
            <person name="Baldrian P."/>
            <person name="Stursova M."/>
            <person name="Weitz H."/>
            <person name="Taylor A."/>
            <person name="Grigoriev I.V."/>
            <person name="Nagy L.G."/>
            <person name="Martin F."/>
            <person name="Kauserud H."/>
        </authorList>
    </citation>
    <scope>NUCLEOTIDE SEQUENCE</scope>
    <source>
        <strain evidence="2">9144</strain>
    </source>
</reference>
<accession>A0AAD6V0R2</accession>
<evidence type="ECO:0000313" key="3">
    <source>
        <dbReference type="Proteomes" id="UP001219525"/>
    </source>
</evidence>
<keyword evidence="1" id="KW-0472">Membrane</keyword>
<feature type="transmembrane region" description="Helical" evidence="1">
    <location>
        <begin position="257"/>
        <end position="288"/>
    </location>
</feature>
<keyword evidence="1" id="KW-1133">Transmembrane helix</keyword>
<organism evidence="2 3">
    <name type="scientific">Mycena pura</name>
    <dbReference type="NCBI Taxonomy" id="153505"/>
    <lineage>
        <taxon>Eukaryota</taxon>
        <taxon>Fungi</taxon>
        <taxon>Dikarya</taxon>
        <taxon>Basidiomycota</taxon>
        <taxon>Agaricomycotina</taxon>
        <taxon>Agaricomycetes</taxon>
        <taxon>Agaricomycetidae</taxon>
        <taxon>Agaricales</taxon>
        <taxon>Marasmiineae</taxon>
        <taxon>Mycenaceae</taxon>
        <taxon>Mycena</taxon>
    </lineage>
</organism>
<dbReference type="Proteomes" id="UP001219525">
    <property type="component" value="Unassembled WGS sequence"/>
</dbReference>
<comment type="caution">
    <text evidence="2">The sequence shown here is derived from an EMBL/GenBank/DDBJ whole genome shotgun (WGS) entry which is preliminary data.</text>
</comment>
<proteinExistence type="predicted"/>
<evidence type="ECO:0000256" key="1">
    <source>
        <dbReference type="SAM" id="Phobius"/>
    </source>
</evidence>
<protein>
    <submittedName>
        <fullName evidence="2">Uncharacterized protein</fullName>
    </submittedName>
</protein>
<keyword evidence="1" id="KW-0812">Transmembrane</keyword>
<evidence type="ECO:0000313" key="2">
    <source>
        <dbReference type="EMBL" id="KAJ7199755.1"/>
    </source>
</evidence>